<proteinExistence type="predicted"/>
<dbReference type="RefSeq" id="WP_318595294.1">
    <property type="nucleotide sequence ID" value="NZ_JAWSTH010000002.1"/>
</dbReference>
<dbReference type="SUPFAM" id="SSF48498">
    <property type="entry name" value="Tetracyclin repressor-like, C-terminal domain"/>
    <property type="match status" value="1"/>
</dbReference>
<evidence type="ECO:0000259" key="5">
    <source>
        <dbReference type="PROSITE" id="PS50977"/>
    </source>
</evidence>
<dbReference type="Proteomes" id="UP001284601">
    <property type="component" value="Unassembled WGS sequence"/>
</dbReference>
<dbReference type="InterPro" id="IPR050109">
    <property type="entry name" value="HTH-type_TetR-like_transc_reg"/>
</dbReference>
<sequence length="187" mass="20387">MAAAAELVAEIGYERVTVDAIARRAKASKATMYRNWPTKAELIADALRRNADGGHVLVPDTGTLRTDLLATVEEIAQSFARDSGPSLLGLTEAIRQDAVLRDLVRSQIQARIREVGALILDRALARGDDVNSASYDMVLELAFGWLLTMTLLNGRMPDVDERTRLVDEAMLPLLRTASPDCPTEGNV</sequence>
<feature type="DNA-binding region" description="H-T-H motif" evidence="4">
    <location>
        <begin position="17"/>
        <end position="36"/>
    </location>
</feature>
<evidence type="ECO:0000256" key="1">
    <source>
        <dbReference type="ARBA" id="ARBA00023015"/>
    </source>
</evidence>
<evidence type="ECO:0000256" key="4">
    <source>
        <dbReference type="PROSITE-ProRule" id="PRU00335"/>
    </source>
</evidence>
<dbReference type="Gene3D" id="1.10.357.10">
    <property type="entry name" value="Tetracycline Repressor, domain 2"/>
    <property type="match status" value="1"/>
</dbReference>
<dbReference type="PROSITE" id="PS50977">
    <property type="entry name" value="HTH_TETR_2"/>
    <property type="match status" value="1"/>
</dbReference>
<protein>
    <submittedName>
        <fullName evidence="6">TetR/AcrR family transcriptional regulator</fullName>
    </submittedName>
</protein>
<gene>
    <name evidence="6" type="ORF">R7226_01695</name>
</gene>
<dbReference type="Gene3D" id="1.10.10.60">
    <property type="entry name" value="Homeodomain-like"/>
    <property type="match status" value="1"/>
</dbReference>
<dbReference type="InterPro" id="IPR009057">
    <property type="entry name" value="Homeodomain-like_sf"/>
</dbReference>
<feature type="domain" description="HTH tetR-type" evidence="5">
    <location>
        <begin position="1"/>
        <end position="54"/>
    </location>
</feature>
<comment type="caution">
    <text evidence="6">The sequence shown here is derived from an EMBL/GenBank/DDBJ whole genome shotgun (WGS) entry which is preliminary data.</text>
</comment>
<dbReference type="EMBL" id="JAWSTH010000002">
    <property type="protein sequence ID" value="MDW5593032.1"/>
    <property type="molecule type" value="Genomic_DNA"/>
</dbReference>
<dbReference type="SUPFAM" id="SSF46689">
    <property type="entry name" value="Homeodomain-like"/>
    <property type="match status" value="1"/>
</dbReference>
<keyword evidence="2 4" id="KW-0238">DNA-binding</keyword>
<dbReference type="PANTHER" id="PTHR30055:SF148">
    <property type="entry name" value="TETR-FAMILY TRANSCRIPTIONAL REGULATOR"/>
    <property type="match status" value="1"/>
</dbReference>
<accession>A0ABU4HK14</accession>
<name>A0ABU4HK14_9ACTN</name>
<evidence type="ECO:0000313" key="7">
    <source>
        <dbReference type="Proteomes" id="UP001284601"/>
    </source>
</evidence>
<evidence type="ECO:0000313" key="6">
    <source>
        <dbReference type="EMBL" id="MDW5593032.1"/>
    </source>
</evidence>
<keyword evidence="1" id="KW-0805">Transcription regulation</keyword>
<dbReference type="Pfam" id="PF16859">
    <property type="entry name" value="TetR_C_11"/>
    <property type="match status" value="1"/>
</dbReference>
<dbReference type="InterPro" id="IPR001647">
    <property type="entry name" value="HTH_TetR"/>
</dbReference>
<dbReference type="InterPro" id="IPR011075">
    <property type="entry name" value="TetR_C"/>
</dbReference>
<evidence type="ECO:0000256" key="3">
    <source>
        <dbReference type="ARBA" id="ARBA00023163"/>
    </source>
</evidence>
<keyword evidence="7" id="KW-1185">Reference proteome</keyword>
<organism evidence="6 7">
    <name type="scientific">Conexibacter stalactiti</name>
    <dbReference type="NCBI Taxonomy" id="1940611"/>
    <lineage>
        <taxon>Bacteria</taxon>
        <taxon>Bacillati</taxon>
        <taxon>Actinomycetota</taxon>
        <taxon>Thermoleophilia</taxon>
        <taxon>Solirubrobacterales</taxon>
        <taxon>Conexibacteraceae</taxon>
        <taxon>Conexibacter</taxon>
    </lineage>
</organism>
<dbReference type="PANTHER" id="PTHR30055">
    <property type="entry name" value="HTH-TYPE TRANSCRIPTIONAL REGULATOR RUTR"/>
    <property type="match status" value="1"/>
</dbReference>
<keyword evidence="3" id="KW-0804">Transcription</keyword>
<reference evidence="7" key="1">
    <citation type="submission" date="2023-07" db="EMBL/GenBank/DDBJ databases">
        <title>Conexibacter stalactiti sp. nov., isolated from stalactites in a lava cave and emended description of the genus Conexibacter.</title>
        <authorList>
            <person name="Lee S.D."/>
        </authorList>
    </citation>
    <scope>NUCLEOTIDE SEQUENCE [LARGE SCALE GENOMIC DNA]</scope>
    <source>
        <strain evidence="7">KCTC 39840</strain>
    </source>
</reference>
<evidence type="ECO:0000256" key="2">
    <source>
        <dbReference type="ARBA" id="ARBA00023125"/>
    </source>
</evidence>
<dbReference type="Pfam" id="PF00440">
    <property type="entry name" value="TetR_N"/>
    <property type="match status" value="1"/>
</dbReference>
<dbReference type="InterPro" id="IPR036271">
    <property type="entry name" value="Tet_transcr_reg_TetR-rel_C_sf"/>
</dbReference>